<accession>A0A939NAM9</accession>
<comment type="caution">
    <text evidence="2">The sequence shown here is derived from an EMBL/GenBank/DDBJ whole genome shotgun (WGS) entry which is preliminary data.</text>
</comment>
<dbReference type="GO" id="GO:0004803">
    <property type="term" value="F:transposase activity"/>
    <property type="evidence" value="ECO:0007669"/>
    <property type="project" value="InterPro"/>
</dbReference>
<dbReference type="AlphaFoldDB" id="A0A939NAM9"/>
<evidence type="ECO:0000259" key="1">
    <source>
        <dbReference type="Pfam" id="PF04986"/>
    </source>
</evidence>
<dbReference type="InterPro" id="IPR007069">
    <property type="entry name" value="Transposase_32"/>
</dbReference>
<evidence type="ECO:0000313" key="3">
    <source>
        <dbReference type="Proteomes" id="UP000664477"/>
    </source>
</evidence>
<protein>
    <submittedName>
        <fullName evidence="2">Transposase</fullName>
    </submittedName>
</protein>
<sequence>MLTQPAISATNLIPRREMIRRYVSHIPARHFKMIRYYGF</sequence>
<feature type="domain" description="Transposase IS801/IS1294" evidence="1">
    <location>
        <begin position="12"/>
        <end position="39"/>
    </location>
</feature>
<dbReference type="GO" id="GO:0006313">
    <property type="term" value="P:DNA transposition"/>
    <property type="evidence" value="ECO:0007669"/>
    <property type="project" value="InterPro"/>
</dbReference>
<evidence type="ECO:0000313" key="2">
    <source>
        <dbReference type="EMBL" id="MBO1915818.1"/>
    </source>
</evidence>
<reference evidence="2" key="1">
    <citation type="submission" date="2021-03" db="EMBL/GenBank/DDBJ databases">
        <title>Molecular epidemiology and mechanisms of colistin and carbapenem resistance in Enterobacteriaceae from clinical isolates, the environment and porcine samples in Pretoria, South Africa.</title>
        <authorList>
            <person name="Bogoshi D."/>
            <person name="Mbelle N.M."/>
            <person name="Naidoo V."/>
            <person name="Osei Sekyere J."/>
        </authorList>
    </citation>
    <scope>NUCLEOTIDE SEQUENCE</scope>
    <source>
        <strain evidence="2">C052</strain>
    </source>
</reference>
<dbReference type="Proteomes" id="UP000664477">
    <property type="component" value="Unassembled WGS sequence"/>
</dbReference>
<organism evidence="2 3">
    <name type="scientific">Providencia rettgeri</name>
    <dbReference type="NCBI Taxonomy" id="587"/>
    <lineage>
        <taxon>Bacteria</taxon>
        <taxon>Pseudomonadati</taxon>
        <taxon>Pseudomonadota</taxon>
        <taxon>Gammaproteobacteria</taxon>
        <taxon>Enterobacterales</taxon>
        <taxon>Morganellaceae</taxon>
        <taxon>Providencia</taxon>
    </lineage>
</organism>
<proteinExistence type="predicted"/>
<dbReference type="Pfam" id="PF04986">
    <property type="entry name" value="Y2_Tnp"/>
    <property type="match status" value="1"/>
</dbReference>
<dbReference type="EMBL" id="JAGETQ010000007">
    <property type="protein sequence ID" value="MBO1915818.1"/>
    <property type="molecule type" value="Genomic_DNA"/>
</dbReference>
<name>A0A939NAM9_PRORE</name>
<dbReference type="GO" id="GO:0003677">
    <property type="term" value="F:DNA binding"/>
    <property type="evidence" value="ECO:0007669"/>
    <property type="project" value="InterPro"/>
</dbReference>
<gene>
    <name evidence="2" type="ORF">J4727_02260</name>
</gene>